<evidence type="ECO:0000313" key="2">
    <source>
        <dbReference type="EMBL" id="KKL57657.1"/>
    </source>
</evidence>
<dbReference type="EMBL" id="LAZR01030091">
    <property type="protein sequence ID" value="KKL57657.1"/>
    <property type="molecule type" value="Genomic_DNA"/>
</dbReference>
<organism evidence="2">
    <name type="scientific">marine sediment metagenome</name>
    <dbReference type="NCBI Taxonomy" id="412755"/>
    <lineage>
        <taxon>unclassified sequences</taxon>
        <taxon>metagenomes</taxon>
        <taxon>ecological metagenomes</taxon>
    </lineage>
</organism>
<feature type="compositionally biased region" description="Basic and acidic residues" evidence="1">
    <location>
        <begin position="35"/>
        <end position="51"/>
    </location>
</feature>
<feature type="compositionally biased region" description="Basic and acidic residues" evidence="1">
    <location>
        <begin position="1"/>
        <end position="24"/>
    </location>
</feature>
<reference evidence="2" key="1">
    <citation type="journal article" date="2015" name="Nature">
        <title>Complex archaea that bridge the gap between prokaryotes and eukaryotes.</title>
        <authorList>
            <person name="Spang A."/>
            <person name="Saw J.H."/>
            <person name="Jorgensen S.L."/>
            <person name="Zaremba-Niedzwiedzka K."/>
            <person name="Martijn J."/>
            <person name="Lind A.E."/>
            <person name="van Eijk R."/>
            <person name="Schleper C."/>
            <person name="Guy L."/>
            <person name="Ettema T.J."/>
        </authorList>
    </citation>
    <scope>NUCLEOTIDE SEQUENCE</scope>
</reference>
<comment type="caution">
    <text evidence="2">The sequence shown here is derived from an EMBL/GenBank/DDBJ whole genome shotgun (WGS) entry which is preliminary data.</text>
</comment>
<sequence>RLSDYWKENKEAHWSQTTDEKKQQGDLPKFPKNAPLHDKIVLNNDPRRFEGENSMPIHADQSKNDALHGKKQTIKPLVGNITTADIHRIADKIKTGSSVDYDTAMVAIIREAEKEKRELTAVEQNAVARLKIARTKAVTELLGLKPYSL</sequence>
<feature type="non-terminal residue" evidence="2">
    <location>
        <position position="1"/>
    </location>
</feature>
<dbReference type="AlphaFoldDB" id="A0A0F9G2Q1"/>
<protein>
    <submittedName>
        <fullName evidence="2">Uncharacterized protein</fullName>
    </submittedName>
</protein>
<feature type="region of interest" description="Disordered" evidence="1">
    <location>
        <begin position="1"/>
        <end position="68"/>
    </location>
</feature>
<accession>A0A0F9G2Q1</accession>
<gene>
    <name evidence="2" type="ORF">LCGC14_2233210</name>
</gene>
<evidence type="ECO:0000256" key="1">
    <source>
        <dbReference type="SAM" id="MobiDB-lite"/>
    </source>
</evidence>
<name>A0A0F9G2Q1_9ZZZZ</name>
<proteinExistence type="predicted"/>